<feature type="domain" description="Transposase IS4-like" evidence="1">
    <location>
        <begin position="2"/>
        <end position="101"/>
    </location>
</feature>
<evidence type="ECO:0000313" key="3">
    <source>
        <dbReference type="Proteomes" id="UP000614287"/>
    </source>
</evidence>
<dbReference type="Pfam" id="PF01609">
    <property type="entry name" value="DDE_Tnp_1"/>
    <property type="match status" value="1"/>
</dbReference>
<evidence type="ECO:0000259" key="1">
    <source>
        <dbReference type="Pfam" id="PF01609"/>
    </source>
</evidence>
<reference evidence="2" key="1">
    <citation type="journal article" date="2014" name="Int. J. Syst. Evol. Microbiol.">
        <title>Complete genome sequence of Corynebacterium casei LMG S-19264T (=DSM 44701T), isolated from a smear-ripened cheese.</title>
        <authorList>
            <consortium name="US DOE Joint Genome Institute (JGI-PGF)"/>
            <person name="Walter F."/>
            <person name="Albersmeier A."/>
            <person name="Kalinowski J."/>
            <person name="Ruckert C."/>
        </authorList>
    </citation>
    <scope>NUCLEOTIDE SEQUENCE</scope>
    <source>
        <strain evidence="2">KCTC 32501</strain>
    </source>
</reference>
<dbReference type="EMBL" id="BMZG01000006">
    <property type="protein sequence ID" value="GHA73472.1"/>
    <property type="molecule type" value="Genomic_DNA"/>
</dbReference>
<reference evidence="2" key="2">
    <citation type="submission" date="2020-09" db="EMBL/GenBank/DDBJ databases">
        <authorList>
            <person name="Sun Q."/>
            <person name="Kim S."/>
        </authorList>
    </citation>
    <scope>NUCLEOTIDE SEQUENCE</scope>
    <source>
        <strain evidence="2">KCTC 32501</strain>
    </source>
</reference>
<dbReference type="GO" id="GO:0003677">
    <property type="term" value="F:DNA binding"/>
    <property type="evidence" value="ECO:0007669"/>
    <property type="project" value="InterPro"/>
</dbReference>
<sequence length="136" mass="15122">MTAGNVYDSQVFEQIIPQDTARVYADSAYASLMRDMWLKACGIDNRMIKRAYRNKPFTQAQKEQNRLNASVRSTVERVFGVLKLHLGMAKTKYLGLSSQSCASVYSGNGIQFKTYSEGQCALCGINPSFAQNCEGL</sequence>
<dbReference type="GO" id="GO:0004803">
    <property type="term" value="F:transposase activity"/>
    <property type="evidence" value="ECO:0007669"/>
    <property type="project" value="InterPro"/>
</dbReference>
<comment type="caution">
    <text evidence="2">The sequence shown here is derived from an EMBL/GenBank/DDBJ whole genome shotgun (WGS) entry which is preliminary data.</text>
</comment>
<protein>
    <recommendedName>
        <fullName evidence="1">Transposase IS4-like domain-containing protein</fullName>
    </recommendedName>
</protein>
<evidence type="ECO:0000313" key="2">
    <source>
        <dbReference type="EMBL" id="GHA73472.1"/>
    </source>
</evidence>
<proteinExistence type="predicted"/>
<dbReference type="GO" id="GO:0006313">
    <property type="term" value="P:DNA transposition"/>
    <property type="evidence" value="ECO:0007669"/>
    <property type="project" value="InterPro"/>
</dbReference>
<dbReference type="InterPro" id="IPR002559">
    <property type="entry name" value="Transposase_11"/>
</dbReference>
<accession>A0A8J3FZE3</accession>
<dbReference type="Proteomes" id="UP000614287">
    <property type="component" value="Unassembled WGS sequence"/>
</dbReference>
<name>A0A8J3FZE3_9BURK</name>
<gene>
    <name evidence="2" type="ORF">GCM10009007_13070</name>
</gene>
<keyword evidence="3" id="KW-1185">Reference proteome</keyword>
<organism evidence="2 3">
    <name type="scientific">Formosimonas limnophila</name>
    <dbReference type="NCBI Taxonomy" id="1384487"/>
    <lineage>
        <taxon>Bacteria</taxon>
        <taxon>Pseudomonadati</taxon>
        <taxon>Pseudomonadota</taxon>
        <taxon>Betaproteobacteria</taxon>
        <taxon>Burkholderiales</taxon>
        <taxon>Burkholderiaceae</taxon>
        <taxon>Formosimonas</taxon>
    </lineage>
</organism>
<dbReference type="AlphaFoldDB" id="A0A8J3FZE3"/>